<dbReference type="Gene3D" id="2.30.29.30">
    <property type="entry name" value="Pleckstrin-homology domain (PH domain)/Phosphotyrosine-binding domain (PTB)"/>
    <property type="match status" value="1"/>
</dbReference>
<evidence type="ECO:0000256" key="7">
    <source>
        <dbReference type="SAM" id="MobiDB-lite"/>
    </source>
</evidence>
<dbReference type="SMART" id="SM00252">
    <property type="entry name" value="SH2"/>
    <property type="match status" value="1"/>
</dbReference>
<accession>A0AAV5WMG4</accession>
<dbReference type="Gene3D" id="2.30.30.40">
    <property type="entry name" value="SH3 Domains"/>
    <property type="match status" value="1"/>
</dbReference>
<dbReference type="InterPro" id="IPR035899">
    <property type="entry name" value="DBL_dom_sf"/>
</dbReference>
<organism evidence="14 15">
    <name type="scientific">Pristionchus fissidentatus</name>
    <dbReference type="NCBI Taxonomy" id="1538716"/>
    <lineage>
        <taxon>Eukaryota</taxon>
        <taxon>Metazoa</taxon>
        <taxon>Ecdysozoa</taxon>
        <taxon>Nematoda</taxon>
        <taxon>Chromadorea</taxon>
        <taxon>Rhabditida</taxon>
        <taxon>Rhabditina</taxon>
        <taxon>Diplogasteromorpha</taxon>
        <taxon>Diplogasteroidea</taxon>
        <taxon>Neodiplogasteridae</taxon>
        <taxon>Pristionchus</taxon>
    </lineage>
</organism>
<feature type="domain" description="SH2" evidence="8">
    <location>
        <begin position="828"/>
        <end position="922"/>
    </location>
</feature>
<keyword evidence="4 5" id="KW-0727">SH2 domain</keyword>
<reference evidence="14" key="1">
    <citation type="submission" date="2023-10" db="EMBL/GenBank/DDBJ databases">
        <title>Genome assembly of Pristionchus species.</title>
        <authorList>
            <person name="Yoshida K."/>
            <person name="Sommer R.J."/>
        </authorList>
    </citation>
    <scope>NUCLEOTIDE SEQUENCE</scope>
    <source>
        <strain evidence="14">RS5133</strain>
    </source>
</reference>
<keyword evidence="3" id="KW-0863">Zinc-finger</keyword>
<dbReference type="InterPro" id="IPR000980">
    <property type="entry name" value="SH2"/>
</dbReference>
<dbReference type="PRINTS" id="PR00401">
    <property type="entry name" value="SH2DOMAIN"/>
</dbReference>
<dbReference type="GO" id="GO:0016477">
    <property type="term" value="P:cell migration"/>
    <property type="evidence" value="ECO:0007669"/>
    <property type="project" value="TreeGrafter"/>
</dbReference>
<dbReference type="SUPFAM" id="SSF50729">
    <property type="entry name" value="PH domain-like"/>
    <property type="match status" value="1"/>
</dbReference>
<dbReference type="Gene3D" id="1.10.418.10">
    <property type="entry name" value="Calponin-like domain"/>
    <property type="match status" value="1"/>
</dbReference>
<feature type="region of interest" description="Disordered" evidence="7">
    <location>
        <begin position="157"/>
        <end position="179"/>
    </location>
</feature>
<feature type="domain" description="Calponin-homology (CH)" evidence="12">
    <location>
        <begin position="33"/>
        <end position="145"/>
    </location>
</feature>
<dbReference type="InterPro" id="IPR036028">
    <property type="entry name" value="SH3-like_dom_sf"/>
</dbReference>
<dbReference type="Gene3D" id="1.20.900.10">
    <property type="entry name" value="Dbl homology (DH) domain"/>
    <property type="match status" value="1"/>
</dbReference>
<gene>
    <name evidence="14" type="ORF">PFISCL1PPCAC_24616</name>
</gene>
<dbReference type="AlphaFoldDB" id="A0AAV5WMG4"/>
<feature type="domain" description="PH" evidence="10">
    <location>
        <begin position="487"/>
        <end position="618"/>
    </location>
</feature>
<evidence type="ECO:0000259" key="9">
    <source>
        <dbReference type="PROSITE" id="PS50002"/>
    </source>
</evidence>
<dbReference type="SUPFAM" id="SSF55550">
    <property type="entry name" value="SH2 domain"/>
    <property type="match status" value="1"/>
</dbReference>
<dbReference type="PROSITE" id="PS50081">
    <property type="entry name" value="ZF_DAG_PE_2"/>
    <property type="match status" value="1"/>
</dbReference>
<evidence type="ECO:0000259" key="10">
    <source>
        <dbReference type="PROSITE" id="PS50003"/>
    </source>
</evidence>
<dbReference type="EMBL" id="BTSY01000006">
    <property type="protein sequence ID" value="GMT33319.1"/>
    <property type="molecule type" value="Genomic_DNA"/>
</dbReference>
<evidence type="ECO:0000256" key="1">
    <source>
        <dbReference type="ARBA" id="ARBA00022443"/>
    </source>
</evidence>
<sequence>FYALDMGMNSMRAALQSATVFHFNVAATMSEGTEVWRECMRWMADVGVLDLQFIQQANMVDFCQALRDGVILCRLVDALIPGVIEGVTLKASSQFSCLKNITHFVDACRTHFSMREEDVFEPIDMYNLTNFLKVLNVLSMMSYSEISIRHGLIPFPRRGDSPGAHTPTRPSSFTGSIEFSPPRQFRVISPTETEEAIYQALPDRVDEMTMDEKIYDSTHLYQNMKDDSEEKVYDVLVKRQWSQSEFDRGDDPATARYLSFNPISKRDHVIKEILDTEQNYVEKGLNMISKRFHAPLTNVLKEDDHRTIFMNISELWSFHSSFYGELREAVFYTLGVLDEKPKFYTVGDVFIKNKHKFTLYAPYCQGLDDSRARILQLEKSDSAVRQRIQDCCATLNSQQFKLQDLLCLPMQRVLKYHLLLRELLKDTKPGHPEFHSLDAAREAMEDVNTYVNELKRDMEMKATVEEIERSIMDLQMPDNWKLIDYGREHKDGEVKLAELTASSSSGKFKPRYCFLFDKVLIVCKANRSNTYTYKGAYIVTELRPERESQSVLSNGNGTLNTLGGTIKKLQSGYVLTLTRTITNMIERDTHDTVRTIQMSFKNENQKQAWAEAFRVARENSNPSVGTTGHSVHYKTFVEQPGDEWPPCCAVCRNYLKGMFFQGYKCDRCNRAFHRECLTLDKCGASKRISQSSSFSSVSSMNSAVDPRRLISVARGEQVAARCRVQSMEEGRLSFEKDDILEILLVHGNMTATACHATNRARQGLISLEHVKKVQFRSNSSAGLGGSNGHGMAGVIIRKQSVALPDRPAPSIISPMDDYVNTEVTAQEWFLGELSREESESRLRGSENGTYLVRFSPKKQQYVISISYAGEVKHTVIENPANALFFLDETTTFPSIVELINYYREHNLRESFNALDTKLTKPHRECKTFKANHDYKATEPKFLELRVGDVITLVDTMGEERGWWKGRIGERVGFFPLSYVEATQ</sequence>
<proteinExistence type="predicted"/>
<dbReference type="CDD" id="cd20810">
    <property type="entry name" value="C1_VAV"/>
    <property type="match status" value="1"/>
</dbReference>
<dbReference type="InterPro" id="IPR002219">
    <property type="entry name" value="PKC_DAG/PE"/>
</dbReference>
<evidence type="ECO:0000259" key="12">
    <source>
        <dbReference type="PROSITE" id="PS50021"/>
    </source>
</evidence>
<keyword evidence="15" id="KW-1185">Reference proteome</keyword>
<dbReference type="Pfam" id="PF00307">
    <property type="entry name" value="CH"/>
    <property type="match status" value="1"/>
</dbReference>
<dbReference type="GO" id="GO:0005085">
    <property type="term" value="F:guanyl-nucleotide exchange factor activity"/>
    <property type="evidence" value="ECO:0007669"/>
    <property type="project" value="UniProtKB-KW"/>
</dbReference>
<feature type="non-terminal residue" evidence="14">
    <location>
        <position position="1"/>
    </location>
</feature>
<dbReference type="SMART" id="SM00109">
    <property type="entry name" value="C1"/>
    <property type="match status" value="1"/>
</dbReference>
<dbReference type="SMART" id="SM00325">
    <property type="entry name" value="RhoGEF"/>
    <property type="match status" value="1"/>
</dbReference>
<dbReference type="GO" id="GO:0005737">
    <property type="term" value="C:cytoplasm"/>
    <property type="evidence" value="ECO:0007669"/>
    <property type="project" value="TreeGrafter"/>
</dbReference>
<dbReference type="Gene3D" id="3.30.60.20">
    <property type="match status" value="1"/>
</dbReference>
<evidence type="ECO:0000259" key="8">
    <source>
        <dbReference type="PROSITE" id="PS50001"/>
    </source>
</evidence>
<dbReference type="InterPro" id="IPR000219">
    <property type="entry name" value="DH_dom"/>
</dbReference>
<dbReference type="CDD" id="cd00160">
    <property type="entry name" value="RhoGEF"/>
    <property type="match status" value="1"/>
</dbReference>
<dbReference type="InterPro" id="IPR036872">
    <property type="entry name" value="CH_dom_sf"/>
</dbReference>
<dbReference type="InterPro" id="IPR055251">
    <property type="entry name" value="SOS1_NGEF_PH"/>
</dbReference>
<evidence type="ECO:0000259" key="11">
    <source>
        <dbReference type="PROSITE" id="PS50010"/>
    </source>
</evidence>
<dbReference type="InterPro" id="IPR001849">
    <property type="entry name" value="PH_domain"/>
</dbReference>
<dbReference type="PROSITE" id="PS50001">
    <property type="entry name" value="SH2"/>
    <property type="match status" value="1"/>
</dbReference>
<dbReference type="SMART" id="SM00233">
    <property type="entry name" value="PH"/>
    <property type="match status" value="1"/>
</dbReference>
<name>A0AAV5WMG4_9BILA</name>
<dbReference type="PRINTS" id="PR00678">
    <property type="entry name" value="PI3KINASEP85"/>
</dbReference>
<keyword evidence="2" id="KW-0344">Guanine-nucleotide releasing factor</keyword>
<dbReference type="PROSITE" id="PS50003">
    <property type="entry name" value="PH_DOMAIN"/>
    <property type="match status" value="1"/>
</dbReference>
<feature type="domain" description="Phorbol-ester/DAG-type" evidence="13">
    <location>
        <begin position="628"/>
        <end position="682"/>
    </location>
</feature>
<dbReference type="PANTHER" id="PTHR45818">
    <property type="entry name" value="PROTEIN VAV"/>
    <property type="match status" value="1"/>
</dbReference>
<dbReference type="Pfam" id="PF00017">
    <property type="entry name" value="SH2"/>
    <property type="match status" value="1"/>
</dbReference>
<dbReference type="Pfam" id="PF00621">
    <property type="entry name" value="RhoGEF"/>
    <property type="match status" value="1"/>
</dbReference>
<dbReference type="SUPFAM" id="SSF50044">
    <property type="entry name" value="SH3-domain"/>
    <property type="match status" value="1"/>
</dbReference>
<keyword evidence="3" id="KW-0479">Metal-binding</keyword>
<keyword evidence="1 6" id="KW-0728">SH3 domain</keyword>
<dbReference type="SMART" id="SM00033">
    <property type="entry name" value="CH"/>
    <property type="match status" value="1"/>
</dbReference>
<dbReference type="InterPro" id="IPR001331">
    <property type="entry name" value="GDS_CDC24_CS"/>
</dbReference>
<dbReference type="GO" id="GO:0035556">
    <property type="term" value="P:intracellular signal transduction"/>
    <property type="evidence" value="ECO:0007669"/>
    <property type="project" value="InterPro"/>
</dbReference>
<dbReference type="SUPFAM" id="SSF48065">
    <property type="entry name" value="DBL homology domain (DH-domain)"/>
    <property type="match status" value="1"/>
</dbReference>
<dbReference type="InterPro" id="IPR036860">
    <property type="entry name" value="SH2_dom_sf"/>
</dbReference>
<evidence type="ECO:0008006" key="16">
    <source>
        <dbReference type="Google" id="ProtNLM"/>
    </source>
</evidence>
<dbReference type="Proteomes" id="UP001432322">
    <property type="component" value="Unassembled WGS sequence"/>
</dbReference>
<evidence type="ECO:0000256" key="4">
    <source>
        <dbReference type="ARBA" id="ARBA00022999"/>
    </source>
</evidence>
<dbReference type="PROSITE" id="PS50010">
    <property type="entry name" value="DH_2"/>
    <property type="match status" value="1"/>
</dbReference>
<keyword evidence="3" id="KW-0862">Zinc</keyword>
<dbReference type="InterPro" id="IPR001452">
    <property type="entry name" value="SH3_domain"/>
</dbReference>
<evidence type="ECO:0000256" key="6">
    <source>
        <dbReference type="PROSITE-ProRule" id="PRU00192"/>
    </source>
</evidence>
<evidence type="ECO:0000313" key="15">
    <source>
        <dbReference type="Proteomes" id="UP001432322"/>
    </source>
</evidence>
<dbReference type="SUPFAM" id="SSF47576">
    <property type="entry name" value="Calponin-homology domain, CH-domain"/>
    <property type="match status" value="1"/>
</dbReference>
<evidence type="ECO:0000313" key="14">
    <source>
        <dbReference type="EMBL" id="GMT33319.1"/>
    </source>
</evidence>
<dbReference type="Pfam" id="PF14604">
    <property type="entry name" value="SH3_9"/>
    <property type="match status" value="1"/>
</dbReference>
<dbReference type="Pfam" id="PF22697">
    <property type="entry name" value="SOS1_NGEF_PH"/>
    <property type="match status" value="1"/>
</dbReference>
<protein>
    <recommendedName>
        <fullName evidence="16">Vav-1</fullName>
    </recommendedName>
</protein>
<dbReference type="InterPro" id="IPR011993">
    <property type="entry name" value="PH-like_dom_sf"/>
</dbReference>
<evidence type="ECO:0000256" key="3">
    <source>
        <dbReference type="ARBA" id="ARBA00022771"/>
    </source>
</evidence>
<feature type="compositionally biased region" description="Polar residues" evidence="7">
    <location>
        <begin position="168"/>
        <end position="177"/>
    </location>
</feature>
<dbReference type="SMART" id="SM00326">
    <property type="entry name" value="SH3"/>
    <property type="match status" value="2"/>
</dbReference>
<evidence type="ECO:0000256" key="5">
    <source>
        <dbReference type="PROSITE-ProRule" id="PRU00191"/>
    </source>
</evidence>
<evidence type="ECO:0000256" key="2">
    <source>
        <dbReference type="ARBA" id="ARBA00022658"/>
    </source>
</evidence>
<feature type="domain" description="SH3" evidence="9">
    <location>
        <begin position="923"/>
        <end position="983"/>
    </location>
</feature>
<dbReference type="GO" id="GO:0008270">
    <property type="term" value="F:zinc ion binding"/>
    <property type="evidence" value="ECO:0007669"/>
    <property type="project" value="UniProtKB-KW"/>
</dbReference>
<dbReference type="PROSITE" id="PS50002">
    <property type="entry name" value="SH3"/>
    <property type="match status" value="1"/>
</dbReference>
<dbReference type="PROSITE" id="PS00741">
    <property type="entry name" value="DH_1"/>
    <property type="match status" value="1"/>
</dbReference>
<dbReference type="Gene3D" id="3.30.505.10">
    <property type="entry name" value="SH2 domain"/>
    <property type="match status" value="1"/>
</dbReference>
<dbReference type="PANTHER" id="PTHR45818:SF3">
    <property type="entry name" value="PROTEIN VAV"/>
    <property type="match status" value="1"/>
</dbReference>
<dbReference type="InterPro" id="IPR001715">
    <property type="entry name" value="CH_dom"/>
</dbReference>
<comment type="caution">
    <text evidence="14">The sequence shown here is derived from an EMBL/GenBank/DDBJ whole genome shotgun (WGS) entry which is preliminary data.</text>
</comment>
<evidence type="ECO:0000259" key="13">
    <source>
        <dbReference type="PROSITE" id="PS50081"/>
    </source>
</evidence>
<feature type="domain" description="DH" evidence="11">
    <location>
        <begin position="265"/>
        <end position="454"/>
    </location>
</feature>
<dbReference type="PROSITE" id="PS50021">
    <property type="entry name" value="CH"/>
    <property type="match status" value="1"/>
</dbReference>